<keyword evidence="5 6" id="KW-0472">Membrane</keyword>
<name>A0A2N8LDM5_9STRE</name>
<proteinExistence type="predicted"/>
<evidence type="ECO:0000256" key="4">
    <source>
        <dbReference type="ARBA" id="ARBA00022989"/>
    </source>
</evidence>
<dbReference type="Gene3D" id="1.20.1510.10">
    <property type="entry name" value="Cation efflux protein transmembrane domain"/>
    <property type="match status" value="1"/>
</dbReference>
<dbReference type="EMBL" id="LOCM01000009">
    <property type="protein sequence ID" value="PND48263.1"/>
    <property type="molecule type" value="Genomic_DNA"/>
</dbReference>
<reference evidence="8 9" key="1">
    <citation type="submission" date="2015-12" db="EMBL/GenBank/DDBJ databases">
        <title>Streptococcus penaeicida sp. nov.</title>
        <authorList>
            <person name="Gomez-Gil B."/>
            <person name="Morales-Covarrubias M."/>
        </authorList>
    </citation>
    <scope>NUCLEOTIDE SEQUENCE [LARGE SCALE GENOMIC DNA]</scope>
    <source>
        <strain evidence="8 9">CAIM 1838</strain>
    </source>
</reference>
<evidence type="ECO:0000256" key="3">
    <source>
        <dbReference type="ARBA" id="ARBA00022692"/>
    </source>
</evidence>
<accession>A0A2N8LDM5</accession>
<keyword evidence="4 6" id="KW-1133">Transmembrane helix</keyword>
<gene>
    <name evidence="8" type="ORF">AT575_02015</name>
</gene>
<sequence length="312" mass="34753">MENEKHQGMGSVIAALVANILVALSKFVAFLFSGSVAMMNESIHSLVDCGNQILLLFGDKKAKSLESARHPFGEARAKYFFSTIVAMMLFFGGGALGIMEALKKIAEPEHANSHFWLLIAVLIFGLVVESFSLRVAFKEIKELNKNKLPLFRFLKESRHSEILIIFAEDTCAVIGLVIALLGTILAYLTKNPIFDALSGLCIGIMLCLAAIFLATEFYSLLVGESVTEEDLKIIHQAFEKEEVLRVIDIKTIHLSATDILITAKIEIDSPFIKDSSVLVNTIEKTVRQSLPDYKLFIYIETDTFQENYQINH</sequence>
<organism evidence="8 9">
    <name type="scientific">Streptococcus penaeicida</name>
    <dbReference type="NCBI Taxonomy" id="1765960"/>
    <lineage>
        <taxon>Bacteria</taxon>
        <taxon>Bacillati</taxon>
        <taxon>Bacillota</taxon>
        <taxon>Bacilli</taxon>
        <taxon>Lactobacillales</taxon>
        <taxon>Streptococcaceae</taxon>
        <taxon>Streptococcus</taxon>
    </lineage>
</organism>
<dbReference type="PANTHER" id="PTHR13414">
    <property type="entry name" value="HUEL-CATION TRANSPORTER"/>
    <property type="match status" value="1"/>
</dbReference>
<comment type="caution">
    <text evidence="8">The sequence shown here is derived from an EMBL/GenBank/DDBJ whole genome shotgun (WGS) entry which is preliminary data.</text>
</comment>
<evidence type="ECO:0000259" key="7">
    <source>
        <dbReference type="Pfam" id="PF01545"/>
    </source>
</evidence>
<dbReference type="InterPro" id="IPR002524">
    <property type="entry name" value="Cation_efflux"/>
</dbReference>
<dbReference type="InterPro" id="IPR058533">
    <property type="entry name" value="Cation_efflux_TM"/>
</dbReference>
<evidence type="ECO:0000313" key="8">
    <source>
        <dbReference type="EMBL" id="PND48263.1"/>
    </source>
</evidence>
<feature type="transmembrane region" description="Helical" evidence="6">
    <location>
        <begin position="193"/>
        <end position="214"/>
    </location>
</feature>
<feature type="domain" description="Cation efflux protein transmembrane" evidence="7">
    <location>
        <begin position="12"/>
        <end position="221"/>
    </location>
</feature>
<keyword evidence="3 6" id="KW-0812">Transmembrane</keyword>
<dbReference type="SUPFAM" id="SSF161111">
    <property type="entry name" value="Cation efflux protein transmembrane domain-like"/>
    <property type="match status" value="1"/>
</dbReference>
<evidence type="ECO:0000256" key="5">
    <source>
        <dbReference type="ARBA" id="ARBA00023136"/>
    </source>
</evidence>
<feature type="transmembrane region" description="Helical" evidence="6">
    <location>
        <begin position="12"/>
        <end position="32"/>
    </location>
</feature>
<keyword evidence="9" id="KW-1185">Reference proteome</keyword>
<evidence type="ECO:0000313" key="9">
    <source>
        <dbReference type="Proteomes" id="UP000235963"/>
    </source>
</evidence>
<dbReference type="Proteomes" id="UP000235963">
    <property type="component" value="Unassembled WGS sequence"/>
</dbReference>
<dbReference type="NCBIfam" id="TIGR01297">
    <property type="entry name" value="CDF"/>
    <property type="match status" value="1"/>
</dbReference>
<protein>
    <submittedName>
        <fullName evidence="8">Cation transporter</fullName>
    </submittedName>
</protein>
<dbReference type="GO" id="GO:0008324">
    <property type="term" value="F:monoatomic cation transmembrane transporter activity"/>
    <property type="evidence" value="ECO:0007669"/>
    <property type="project" value="InterPro"/>
</dbReference>
<feature type="transmembrane region" description="Helical" evidence="6">
    <location>
        <begin position="79"/>
        <end position="102"/>
    </location>
</feature>
<feature type="transmembrane region" description="Helical" evidence="6">
    <location>
        <begin position="162"/>
        <end position="187"/>
    </location>
</feature>
<comment type="subcellular location">
    <subcellularLocation>
        <location evidence="1">Membrane</location>
        <topology evidence="1">Multi-pass membrane protein</topology>
    </subcellularLocation>
</comment>
<dbReference type="GO" id="GO:0006829">
    <property type="term" value="P:zinc ion transport"/>
    <property type="evidence" value="ECO:0007669"/>
    <property type="project" value="InterPro"/>
</dbReference>
<dbReference type="OrthoDB" id="9806522at2"/>
<dbReference type="PANTHER" id="PTHR13414:SF9">
    <property type="entry name" value="PROTON-COUPLED ZINC ANTIPORTER SLC30A9, MITOCHONDRIAL"/>
    <property type="match status" value="1"/>
</dbReference>
<keyword evidence="2" id="KW-0813">Transport</keyword>
<dbReference type="AlphaFoldDB" id="A0A2N8LDM5"/>
<evidence type="ECO:0000256" key="1">
    <source>
        <dbReference type="ARBA" id="ARBA00004141"/>
    </source>
</evidence>
<feature type="transmembrane region" description="Helical" evidence="6">
    <location>
        <begin position="114"/>
        <end position="137"/>
    </location>
</feature>
<dbReference type="Pfam" id="PF01545">
    <property type="entry name" value="Cation_efflux"/>
    <property type="match status" value="1"/>
</dbReference>
<evidence type="ECO:0000256" key="2">
    <source>
        <dbReference type="ARBA" id="ARBA00022448"/>
    </source>
</evidence>
<dbReference type="InterPro" id="IPR027469">
    <property type="entry name" value="Cation_efflux_TMD_sf"/>
</dbReference>
<evidence type="ECO:0000256" key="6">
    <source>
        <dbReference type="SAM" id="Phobius"/>
    </source>
</evidence>
<dbReference type="GO" id="GO:0016020">
    <property type="term" value="C:membrane"/>
    <property type="evidence" value="ECO:0007669"/>
    <property type="project" value="UniProtKB-SubCell"/>
</dbReference>
<dbReference type="InterPro" id="IPR040177">
    <property type="entry name" value="SLC30A9"/>
</dbReference>
<dbReference type="RefSeq" id="WP_102776932.1">
    <property type="nucleotide sequence ID" value="NZ_CBCSGP010000007.1"/>
</dbReference>